<dbReference type="InterPro" id="IPR001969">
    <property type="entry name" value="Aspartic_peptidase_AS"/>
</dbReference>
<sequence>MAALRALAALMLPLGTLGAAHPAPQDPPTGEMQGIPPDAKTRSLMLGELDSRLTVKVAVGDAGPFNFIIDTGAERTVVSRELAGSLGLAPGVPVQLVSMSGTEQVNTVVVPGLAIEAIGKRHDILAPALERSDLGAQGLLGIDTLQDHVVRIDFDAGTMTVAASQKRRRAPRSDDEIVVTARSRFGQLIVTDAYFANSRVEVVIDTGAQVSMGNTAFRNLIGKRKLAVTPIELTSVTGGKLAADYALVPKMHVGGVRFDQLPVAFAEVAPFAKFGLTQKPALLLGMDALRGFRQVEIDFPNRQVRFRMQKRLSVPRFR</sequence>
<dbReference type="InterPro" id="IPR001995">
    <property type="entry name" value="Peptidase_A2_cat"/>
</dbReference>
<evidence type="ECO:0000259" key="3">
    <source>
        <dbReference type="PROSITE" id="PS50175"/>
    </source>
</evidence>
<keyword evidence="5" id="KW-1185">Reference proteome</keyword>
<keyword evidence="1" id="KW-0378">Hydrolase</keyword>
<dbReference type="Pfam" id="PF13650">
    <property type="entry name" value="Asp_protease_2"/>
    <property type="match status" value="1"/>
</dbReference>
<evidence type="ECO:0000256" key="2">
    <source>
        <dbReference type="SAM" id="SignalP"/>
    </source>
</evidence>
<dbReference type="GO" id="GO:0008233">
    <property type="term" value="F:peptidase activity"/>
    <property type="evidence" value="ECO:0007669"/>
    <property type="project" value="UniProtKB-KW"/>
</dbReference>
<gene>
    <name evidence="4" type="ORF">ACFQ1E_04240</name>
</gene>
<dbReference type="Gene3D" id="2.40.70.10">
    <property type="entry name" value="Acid Proteases"/>
    <property type="match status" value="2"/>
</dbReference>
<comment type="caution">
    <text evidence="4">The sequence shown here is derived from an EMBL/GenBank/DDBJ whole genome shotgun (WGS) entry which is preliminary data.</text>
</comment>
<organism evidence="4 5">
    <name type="scientific">Sphingomonas canadensis</name>
    <dbReference type="NCBI Taxonomy" id="1219257"/>
    <lineage>
        <taxon>Bacteria</taxon>
        <taxon>Pseudomonadati</taxon>
        <taxon>Pseudomonadota</taxon>
        <taxon>Alphaproteobacteria</taxon>
        <taxon>Sphingomonadales</taxon>
        <taxon>Sphingomonadaceae</taxon>
        <taxon>Sphingomonas</taxon>
    </lineage>
</organism>
<evidence type="ECO:0000313" key="4">
    <source>
        <dbReference type="EMBL" id="MFD0945544.1"/>
    </source>
</evidence>
<dbReference type="Proteomes" id="UP001596977">
    <property type="component" value="Unassembled WGS sequence"/>
</dbReference>
<feature type="chain" id="PRO_5047541086" evidence="2">
    <location>
        <begin position="20"/>
        <end position="318"/>
    </location>
</feature>
<dbReference type="PROSITE" id="PS50175">
    <property type="entry name" value="ASP_PROT_RETROV"/>
    <property type="match status" value="1"/>
</dbReference>
<evidence type="ECO:0000313" key="5">
    <source>
        <dbReference type="Proteomes" id="UP001596977"/>
    </source>
</evidence>
<name>A0ABW3H2F1_9SPHN</name>
<reference evidence="5" key="1">
    <citation type="journal article" date="2019" name="Int. J. Syst. Evol. Microbiol.">
        <title>The Global Catalogue of Microorganisms (GCM) 10K type strain sequencing project: providing services to taxonomists for standard genome sequencing and annotation.</title>
        <authorList>
            <consortium name="The Broad Institute Genomics Platform"/>
            <consortium name="The Broad Institute Genome Sequencing Center for Infectious Disease"/>
            <person name="Wu L."/>
            <person name="Ma J."/>
        </authorList>
    </citation>
    <scope>NUCLEOTIDE SEQUENCE [LARGE SCALE GENOMIC DNA]</scope>
    <source>
        <strain evidence="5">CCUG 62982</strain>
    </source>
</reference>
<dbReference type="RefSeq" id="WP_264942217.1">
    <property type="nucleotide sequence ID" value="NZ_JAPDRA010000001.1"/>
</dbReference>
<dbReference type="InterPro" id="IPR034122">
    <property type="entry name" value="Retropepsin-like_bacterial"/>
</dbReference>
<feature type="signal peptide" evidence="2">
    <location>
        <begin position="1"/>
        <end position="19"/>
    </location>
</feature>
<proteinExistence type="predicted"/>
<protein>
    <submittedName>
        <fullName evidence="4">Aspartyl protease family protein</fullName>
    </submittedName>
</protein>
<keyword evidence="4" id="KW-0645">Protease</keyword>
<dbReference type="PROSITE" id="PS00141">
    <property type="entry name" value="ASP_PROTEASE"/>
    <property type="match status" value="2"/>
</dbReference>
<dbReference type="InterPro" id="IPR021109">
    <property type="entry name" value="Peptidase_aspartic_dom_sf"/>
</dbReference>
<dbReference type="GO" id="GO:0006508">
    <property type="term" value="P:proteolysis"/>
    <property type="evidence" value="ECO:0007669"/>
    <property type="project" value="UniProtKB-KW"/>
</dbReference>
<dbReference type="Pfam" id="PF13975">
    <property type="entry name" value="gag-asp_proteas"/>
    <property type="match status" value="1"/>
</dbReference>
<dbReference type="EMBL" id="JBHTJG010000001">
    <property type="protein sequence ID" value="MFD0945544.1"/>
    <property type="molecule type" value="Genomic_DNA"/>
</dbReference>
<keyword evidence="2" id="KW-0732">Signal</keyword>
<feature type="domain" description="Peptidase A2" evidence="3">
    <location>
        <begin position="65"/>
        <end position="80"/>
    </location>
</feature>
<evidence type="ECO:0000256" key="1">
    <source>
        <dbReference type="ARBA" id="ARBA00022801"/>
    </source>
</evidence>
<accession>A0ABW3H2F1</accession>
<dbReference type="CDD" id="cd05483">
    <property type="entry name" value="retropepsin_like_bacteria"/>
    <property type="match status" value="1"/>
</dbReference>
<dbReference type="SUPFAM" id="SSF50630">
    <property type="entry name" value="Acid proteases"/>
    <property type="match status" value="2"/>
</dbReference>